<dbReference type="GO" id="GO:0070180">
    <property type="term" value="F:large ribosomal subunit rRNA binding"/>
    <property type="evidence" value="ECO:0007669"/>
    <property type="project" value="TreeGrafter"/>
</dbReference>
<evidence type="ECO:0000256" key="4">
    <source>
        <dbReference type="ARBA" id="ARBA00040104"/>
    </source>
</evidence>
<organism evidence="8">
    <name type="scientific">Blastobotrys adeninivorans</name>
    <name type="common">Yeast</name>
    <name type="synonym">Arxula adeninivorans</name>
    <dbReference type="NCBI Taxonomy" id="409370"/>
    <lineage>
        <taxon>Eukaryota</taxon>
        <taxon>Fungi</taxon>
        <taxon>Dikarya</taxon>
        <taxon>Ascomycota</taxon>
        <taxon>Saccharomycotina</taxon>
        <taxon>Dipodascomycetes</taxon>
        <taxon>Dipodascales</taxon>
        <taxon>Trichomonascaceae</taxon>
        <taxon>Blastobotrys</taxon>
    </lineage>
</organism>
<accession>A0A060T9Q0</accession>
<protein>
    <recommendedName>
        <fullName evidence="4">Large ribosomal subunit protein uL11m</fullName>
    </recommendedName>
</protein>
<gene>
    <name evidence="8" type="ORF">GNLVRS02_ARAD1D20328g</name>
</gene>
<dbReference type="PhylomeDB" id="A0A060T9Q0"/>
<evidence type="ECO:0000256" key="5">
    <source>
        <dbReference type="RuleBase" id="RU003978"/>
    </source>
</evidence>
<dbReference type="EMBL" id="HG937694">
    <property type="protein sequence ID" value="CDP37825.1"/>
    <property type="molecule type" value="Genomic_DNA"/>
</dbReference>
<dbReference type="InterPro" id="IPR036796">
    <property type="entry name" value="Ribosomal_uL11_N_sf"/>
</dbReference>
<dbReference type="GO" id="GO:0003735">
    <property type="term" value="F:structural constituent of ribosome"/>
    <property type="evidence" value="ECO:0007669"/>
    <property type="project" value="InterPro"/>
</dbReference>
<proteinExistence type="inferred from homology"/>
<dbReference type="NCBIfam" id="TIGR01632">
    <property type="entry name" value="L11_bact"/>
    <property type="match status" value="1"/>
</dbReference>
<feature type="domain" description="Large ribosomal subunit protein uL11 N-terminal" evidence="7">
    <location>
        <begin position="42"/>
        <end position="100"/>
    </location>
</feature>
<dbReference type="GO" id="GO:0005762">
    <property type="term" value="C:mitochondrial large ribosomal subunit"/>
    <property type="evidence" value="ECO:0007669"/>
    <property type="project" value="TreeGrafter"/>
</dbReference>
<dbReference type="PANTHER" id="PTHR11661:SF1">
    <property type="entry name" value="LARGE RIBOSOMAL SUBUNIT PROTEIN UL11M"/>
    <property type="match status" value="1"/>
</dbReference>
<dbReference type="GO" id="GO:0006412">
    <property type="term" value="P:translation"/>
    <property type="evidence" value="ECO:0007669"/>
    <property type="project" value="InterPro"/>
</dbReference>
<dbReference type="Pfam" id="PF00298">
    <property type="entry name" value="Ribosomal_L11"/>
    <property type="match status" value="1"/>
</dbReference>
<dbReference type="HAMAP" id="MF_00736">
    <property type="entry name" value="Ribosomal_uL11"/>
    <property type="match status" value="1"/>
</dbReference>
<evidence type="ECO:0000256" key="3">
    <source>
        <dbReference type="ARBA" id="ARBA00023274"/>
    </source>
</evidence>
<comment type="similarity">
    <text evidence="1 5">Belongs to the universal ribosomal protein uL11 family.</text>
</comment>
<dbReference type="SMART" id="SM00649">
    <property type="entry name" value="RL11"/>
    <property type="match status" value="1"/>
</dbReference>
<name>A0A060T9Q0_BLAAD</name>
<keyword evidence="3 5" id="KW-0687">Ribonucleoprotein</keyword>
<dbReference type="InterPro" id="IPR036769">
    <property type="entry name" value="Ribosomal_uL11_C_sf"/>
</dbReference>
<dbReference type="SUPFAM" id="SSF46906">
    <property type="entry name" value="Ribosomal protein L11, C-terminal domain"/>
    <property type="match status" value="1"/>
</dbReference>
<evidence type="ECO:0000256" key="2">
    <source>
        <dbReference type="ARBA" id="ARBA00022980"/>
    </source>
</evidence>
<keyword evidence="2 5" id="KW-0689">Ribosomal protein</keyword>
<feature type="domain" description="Large ribosomal subunit protein uL11 C-terminal" evidence="6">
    <location>
        <begin position="105"/>
        <end position="175"/>
    </location>
</feature>
<evidence type="ECO:0000259" key="6">
    <source>
        <dbReference type="Pfam" id="PF00298"/>
    </source>
</evidence>
<dbReference type="CDD" id="cd00349">
    <property type="entry name" value="Ribosomal_L11"/>
    <property type="match status" value="1"/>
</dbReference>
<dbReference type="PANTHER" id="PTHR11661">
    <property type="entry name" value="60S RIBOSOMAL PROTEIN L12"/>
    <property type="match status" value="1"/>
</dbReference>
<dbReference type="FunFam" id="3.30.1550.10:FF:000004">
    <property type="entry name" value="Mitochondrial 54S ribosomal protein YmL19"/>
    <property type="match status" value="1"/>
</dbReference>
<dbReference type="InterPro" id="IPR000911">
    <property type="entry name" value="Ribosomal_uL11"/>
</dbReference>
<reference evidence="8" key="2">
    <citation type="submission" date="2014-06" db="EMBL/GenBank/DDBJ databases">
        <title>The complete genome of Blastobotrys (Arxula) adeninivorans LS3 - a yeast of biotechnological interest.</title>
        <authorList>
            <person name="Kunze G."/>
            <person name="Gaillardin C."/>
            <person name="Czernicka M."/>
            <person name="Durrens P."/>
            <person name="Martin T."/>
            <person name="Boer E."/>
            <person name="Gabaldon T."/>
            <person name="Cruz J."/>
            <person name="Talla E."/>
            <person name="Marck C."/>
            <person name="Goffeau A."/>
            <person name="Barbe V."/>
            <person name="Baret P."/>
            <person name="Baronian K."/>
            <person name="Beier S."/>
            <person name="Bleykasten C."/>
            <person name="Bode R."/>
            <person name="Casaregola S."/>
            <person name="Despons L."/>
            <person name="Fairhead C."/>
            <person name="Giersberg M."/>
            <person name="Gierski P."/>
            <person name="Hahnel U."/>
            <person name="Hartmann A."/>
            <person name="Jankowska D."/>
            <person name="Jubin C."/>
            <person name="Jung P."/>
            <person name="Lafontaine I."/>
            <person name="Leh-Louis V."/>
            <person name="Lemaire M."/>
            <person name="Marcet-Houben M."/>
            <person name="Mascher M."/>
            <person name="Morel G."/>
            <person name="Richard G.-F."/>
            <person name="Riechen J."/>
            <person name="Sacerdot C."/>
            <person name="Sarkar A."/>
            <person name="Savel G."/>
            <person name="Schacherer J."/>
            <person name="Sherman D."/>
            <person name="Straub M.-L."/>
            <person name="Stein N."/>
            <person name="Thierry A."/>
            <person name="Trautwein-Schult A."/>
            <person name="Westhof E."/>
            <person name="Worch S."/>
            <person name="Dujon B."/>
            <person name="Souciet J.-L."/>
            <person name="Wincker P."/>
            <person name="Scholz U."/>
            <person name="Neuveglise N."/>
        </authorList>
    </citation>
    <scope>NUCLEOTIDE SEQUENCE</scope>
    <source>
        <strain evidence="8">LS3</strain>
    </source>
</reference>
<evidence type="ECO:0000259" key="7">
    <source>
        <dbReference type="Pfam" id="PF03946"/>
    </source>
</evidence>
<dbReference type="Pfam" id="PF03946">
    <property type="entry name" value="Ribosomal_L11_N"/>
    <property type="match status" value="1"/>
</dbReference>
<reference evidence="8" key="1">
    <citation type="submission" date="2014-02" db="EMBL/GenBank/DDBJ databases">
        <authorList>
            <person name="Genoscope - CEA"/>
        </authorList>
    </citation>
    <scope>NUCLEOTIDE SEQUENCE</scope>
    <source>
        <strain evidence="8">LS3</strain>
    </source>
</reference>
<dbReference type="InterPro" id="IPR020783">
    <property type="entry name" value="Ribosomal_uL11_C"/>
</dbReference>
<dbReference type="AlphaFoldDB" id="A0A060T9Q0"/>
<dbReference type="InterPro" id="IPR020784">
    <property type="entry name" value="Ribosomal_uL11_N"/>
</dbReference>
<dbReference type="InterPro" id="IPR006519">
    <property type="entry name" value="Ribosomal_uL11_bac-typ"/>
</dbReference>
<dbReference type="FunFam" id="1.10.10.250:FF:000003">
    <property type="entry name" value="Mitochondrial ribosomal protein L11"/>
    <property type="match status" value="1"/>
</dbReference>
<evidence type="ECO:0000313" key="8">
    <source>
        <dbReference type="EMBL" id="CDP37825.1"/>
    </source>
</evidence>
<dbReference type="Gene3D" id="3.30.1550.10">
    <property type="entry name" value="Ribosomal protein L11/L12, N-terminal domain"/>
    <property type="match status" value="1"/>
</dbReference>
<dbReference type="SUPFAM" id="SSF54747">
    <property type="entry name" value="Ribosomal L11/L12e N-terminal domain"/>
    <property type="match status" value="1"/>
</dbReference>
<dbReference type="Gene3D" id="1.10.10.250">
    <property type="entry name" value="Ribosomal protein L11, C-terminal domain"/>
    <property type="match status" value="1"/>
</dbReference>
<evidence type="ECO:0000256" key="1">
    <source>
        <dbReference type="ARBA" id="ARBA00010537"/>
    </source>
</evidence>
<sequence length="177" mass="18755">MAAKKSGHVCDLKFEKFLLGLKASSVQHKMSRKAAAAKNVLVKLIVGAGQAAPAPPVGPALGSKGVKAIDFCKEFNARTAHLNDGVPVPALVTVRPDRSFTFELKSPPTAWLLMQAAGIEKGSATPNTVKVGKLSLKHIYEIAKIKKTDERHANMSMENVVKSVIGVAHSVGIEVVP</sequence>